<dbReference type="SUPFAM" id="SSF53850">
    <property type="entry name" value="Periplasmic binding protein-like II"/>
    <property type="match status" value="1"/>
</dbReference>
<evidence type="ECO:0000256" key="2">
    <source>
        <dbReference type="SAM" id="SignalP"/>
    </source>
</evidence>
<dbReference type="PROSITE" id="PS51318">
    <property type="entry name" value="TAT"/>
    <property type="match status" value="1"/>
</dbReference>
<evidence type="ECO:0000313" key="5">
    <source>
        <dbReference type="Proteomes" id="UP000596827"/>
    </source>
</evidence>
<dbReference type="AlphaFoldDB" id="A0A923S1J7"/>
<evidence type="ECO:0000313" key="4">
    <source>
        <dbReference type="EMBL" id="MBC5764494.1"/>
    </source>
</evidence>
<accession>A0A923S1J7</accession>
<dbReference type="InterPro" id="IPR006311">
    <property type="entry name" value="TAT_signal"/>
</dbReference>
<feature type="chain" id="PRO_5036988884" evidence="2">
    <location>
        <begin position="23"/>
        <end position="284"/>
    </location>
</feature>
<keyword evidence="5" id="KW-1185">Reference proteome</keyword>
<name>A0A923S1J7_9BURK</name>
<proteinExistence type="predicted"/>
<gene>
    <name evidence="4" type="ORF">H8R02_08535</name>
</gene>
<feature type="domain" description="Solute-binding protein family 3/N-terminal" evidence="3">
    <location>
        <begin position="52"/>
        <end position="284"/>
    </location>
</feature>
<evidence type="ECO:0000259" key="3">
    <source>
        <dbReference type="SMART" id="SM00062"/>
    </source>
</evidence>
<dbReference type="SMART" id="SM00062">
    <property type="entry name" value="PBPb"/>
    <property type="match status" value="1"/>
</dbReference>
<dbReference type="InterPro" id="IPR001638">
    <property type="entry name" value="Solute-binding_3/MltF_N"/>
</dbReference>
<comment type="caution">
    <text evidence="4">The sequence shown here is derived from an EMBL/GenBank/DDBJ whole genome shotgun (WGS) entry which is preliminary data.</text>
</comment>
<dbReference type="PANTHER" id="PTHR35936">
    <property type="entry name" value="MEMBRANE-BOUND LYTIC MUREIN TRANSGLYCOSYLASE F"/>
    <property type="match status" value="1"/>
</dbReference>
<organism evidence="4 5">
    <name type="scientific">Ramlibacter albus</name>
    <dbReference type="NCBI Taxonomy" id="2079448"/>
    <lineage>
        <taxon>Bacteria</taxon>
        <taxon>Pseudomonadati</taxon>
        <taxon>Pseudomonadota</taxon>
        <taxon>Betaproteobacteria</taxon>
        <taxon>Burkholderiales</taxon>
        <taxon>Comamonadaceae</taxon>
        <taxon>Ramlibacter</taxon>
    </lineage>
</organism>
<dbReference type="RefSeq" id="WP_187080962.1">
    <property type="nucleotide sequence ID" value="NZ_JACORU010000002.1"/>
</dbReference>
<sequence length="284" mass="30954">MTNRRHFCAAALALVAGGAARAAQDGSATGLVRAPSGAWVAPDIARVLRRGELVVAMLAVDSPPFFQVREGRLVGTDVRMAERLAAEMSVPVRIVRTARTFDEVIQQVARSEADMGISKLSRTLARSQAVRFSDPYLRLQHALILNRLEFAKYANDVPLVDVLRSYAGTLGVIANSSFAGYAPRNFPKAKIVSFPNWEEAVEGVKRGRVTALYRDEFEVRRIVVSDPALALTLRVVTLRDLEDTLGIALGWRDTALLALANQFLSQPGERLTVDKALAELKGSA</sequence>
<dbReference type="Gene3D" id="3.40.190.10">
    <property type="entry name" value="Periplasmic binding protein-like II"/>
    <property type="match status" value="2"/>
</dbReference>
<dbReference type="PANTHER" id="PTHR35936:SF17">
    <property type="entry name" value="ARGININE-BINDING EXTRACELLULAR PROTEIN ARTP"/>
    <property type="match status" value="1"/>
</dbReference>
<protein>
    <submittedName>
        <fullName evidence="4">Transporter substrate-binding domain-containing protein</fullName>
    </submittedName>
</protein>
<dbReference type="Proteomes" id="UP000596827">
    <property type="component" value="Unassembled WGS sequence"/>
</dbReference>
<reference evidence="4" key="1">
    <citation type="submission" date="2020-08" db="EMBL/GenBank/DDBJ databases">
        <title>Ramlibacter sp. GTP1 16S ribosomal RNA gene genome sequencing and assembly.</title>
        <authorList>
            <person name="Kang M."/>
        </authorList>
    </citation>
    <scope>NUCLEOTIDE SEQUENCE</scope>
    <source>
        <strain evidence="4">GTP1</strain>
    </source>
</reference>
<dbReference type="EMBL" id="JACORU010000002">
    <property type="protein sequence ID" value="MBC5764494.1"/>
    <property type="molecule type" value="Genomic_DNA"/>
</dbReference>
<feature type="signal peptide" evidence="2">
    <location>
        <begin position="1"/>
        <end position="22"/>
    </location>
</feature>
<keyword evidence="1 2" id="KW-0732">Signal</keyword>
<dbReference type="Pfam" id="PF00497">
    <property type="entry name" value="SBP_bac_3"/>
    <property type="match status" value="1"/>
</dbReference>
<evidence type="ECO:0000256" key="1">
    <source>
        <dbReference type="ARBA" id="ARBA00022729"/>
    </source>
</evidence>